<evidence type="ECO:0000313" key="1">
    <source>
        <dbReference type="EMBL" id="KAA6384770.1"/>
    </source>
</evidence>
<proteinExistence type="predicted"/>
<gene>
    <name evidence="1" type="ORF">EZS28_019701</name>
</gene>
<accession>A0A5J4VQL9</accession>
<evidence type="ECO:0000313" key="2">
    <source>
        <dbReference type="Proteomes" id="UP000324800"/>
    </source>
</evidence>
<protein>
    <submittedName>
        <fullName evidence="1">Uncharacterized protein</fullName>
    </submittedName>
</protein>
<dbReference type="Proteomes" id="UP000324800">
    <property type="component" value="Unassembled WGS sequence"/>
</dbReference>
<sequence length="145" mass="16415">MNTTDQQFFQFQLKASNLNLLFEATDEFEDALTTPRNTTTRRFNTQTDLTFFMISLQYARDSNGTLTFDGLDTINQNISIELRGAPICKDVTDCQYNVETNGKIPPPPILCTVHDTFWLFSPNQGGSSHYDTTHSFDEDVNEIGA</sequence>
<dbReference type="AlphaFoldDB" id="A0A5J4VQL9"/>
<dbReference type="EMBL" id="SNRW01005589">
    <property type="protein sequence ID" value="KAA6384770.1"/>
    <property type="molecule type" value="Genomic_DNA"/>
</dbReference>
<comment type="caution">
    <text evidence="1">The sequence shown here is derived from an EMBL/GenBank/DDBJ whole genome shotgun (WGS) entry which is preliminary data.</text>
</comment>
<organism evidence="1 2">
    <name type="scientific">Streblomastix strix</name>
    <dbReference type="NCBI Taxonomy" id="222440"/>
    <lineage>
        <taxon>Eukaryota</taxon>
        <taxon>Metamonada</taxon>
        <taxon>Preaxostyla</taxon>
        <taxon>Oxymonadida</taxon>
        <taxon>Streblomastigidae</taxon>
        <taxon>Streblomastix</taxon>
    </lineage>
</organism>
<name>A0A5J4VQL9_9EUKA</name>
<dbReference type="OrthoDB" id="10500762at2759"/>
<reference evidence="1 2" key="1">
    <citation type="submission" date="2019-03" db="EMBL/GenBank/DDBJ databases">
        <title>Single cell metagenomics reveals metabolic interactions within the superorganism composed of flagellate Streblomastix strix and complex community of Bacteroidetes bacteria on its surface.</title>
        <authorList>
            <person name="Treitli S.C."/>
            <person name="Kolisko M."/>
            <person name="Husnik F."/>
            <person name="Keeling P."/>
            <person name="Hampl V."/>
        </authorList>
    </citation>
    <scope>NUCLEOTIDE SEQUENCE [LARGE SCALE GENOMIC DNA]</scope>
    <source>
        <strain evidence="1">ST1C</strain>
    </source>
</reference>